<dbReference type="InParanoid" id="Q2LV79"/>
<dbReference type="Proteomes" id="UP000001933">
    <property type="component" value="Chromosome"/>
</dbReference>
<dbReference type="AlphaFoldDB" id="Q2LV79"/>
<feature type="signal peptide" evidence="1">
    <location>
        <begin position="1"/>
        <end position="33"/>
    </location>
</feature>
<gene>
    <name evidence="3" type="ORF">SYN_00690</name>
</gene>
<evidence type="ECO:0000313" key="4">
    <source>
        <dbReference type="Proteomes" id="UP000001933"/>
    </source>
</evidence>
<dbReference type="STRING" id="56780.SYN_00690"/>
<name>Q2LV79_SYNAS</name>
<proteinExistence type="predicted"/>
<evidence type="ECO:0000256" key="1">
    <source>
        <dbReference type="SAM" id="SignalP"/>
    </source>
</evidence>
<dbReference type="EMBL" id="CP000252">
    <property type="protein sequence ID" value="ABC77985.1"/>
    <property type="molecule type" value="Genomic_DNA"/>
</dbReference>
<dbReference type="InterPro" id="IPR031939">
    <property type="entry name" value="Adhesin_E-like"/>
</dbReference>
<feature type="chain" id="PRO_5004212474" evidence="1">
    <location>
        <begin position="34"/>
        <end position="156"/>
    </location>
</feature>
<organism evidence="3 4">
    <name type="scientific">Syntrophus aciditrophicus (strain SB)</name>
    <dbReference type="NCBI Taxonomy" id="56780"/>
    <lineage>
        <taxon>Bacteria</taxon>
        <taxon>Pseudomonadati</taxon>
        <taxon>Thermodesulfobacteriota</taxon>
        <taxon>Syntrophia</taxon>
        <taxon>Syntrophales</taxon>
        <taxon>Syntrophaceae</taxon>
        <taxon>Syntrophus</taxon>
    </lineage>
</organism>
<dbReference type="KEGG" id="sat:SYN_00690"/>
<feature type="domain" description="Surface-adhesin protein E-like" evidence="2">
    <location>
        <begin position="36"/>
        <end position="149"/>
    </location>
</feature>
<dbReference type="HOGENOM" id="CLU_1685674_0_0_7"/>
<evidence type="ECO:0000259" key="2">
    <source>
        <dbReference type="Pfam" id="PF16747"/>
    </source>
</evidence>
<dbReference type="Pfam" id="PF16747">
    <property type="entry name" value="Adhesin_E"/>
    <property type="match status" value="1"/>
</dbReference>
<protein>
    <submittedName>
        <fullName evidence="3">Hypothetical exported protein</fullName>
    </submittedName>
</protein>
<keyword evidence="4" id="KW-1185">Reference proteome</keyword>
<evidence type="ECO:0000313" key="3">
    <source>
        <dbReference type="EMBL" id="ABC77985.1"/>
    </source>
</evidence>
<keyword evidence="1" id="KW-0732">Signal</keyword>
<reference evidence="3 4" key="1">
    <citation type="journal article" date="2007" name="Proc. Natl. Acad. Sci. U.S.A.">
        <title>The genome of Syntrophus aciditrophicus: life at the thermodynamic limit of microbial growth.</title>
        <authorList>
            <person name="McInerney M.J."/>
            <person name="Rohlin L."/>
            <person name="Mouttaki H."/>
            <person name="Kim U."/>
            <person name="Krupp R.S."/>
            <person name="Rios-Hernandez L."/>
            <person name="Sieber J."/>
            <person name="Struchtemeyer C.G."/>
            <person name="Bhattacharyya A."/>
            <person name="Campbell J.W."/>
            <person name="Gunsalus R.P."/>
        </authorList>
    </citation>
    <scope>NUCLEOTIDE SEQUENCE [LARGE SCALE GENOMIC DNA]</scope>
    <source>
        <strain evidence="3 4">SB</strain>
    </source>
</reference>
<sequence length="156" mass="18128">MPAFQRRNTSMKTFRIFLLGVFSLFFFSVASRAADWQFFSESPRGDYFYDASGMKTISKNVIRVLVKLDITPEECERWHARFGEKYRDFSHEEELKEINCSTKKARVISVTEYDENGEVIDRVHFGDTSGWDRIAPGTVNHALSKVVCKRQRAGKR</sequence>
<accession>Q2LV79</accession>